<dbReference type="PIRSF" id="PIRSF015244">
    <property type="entry name" value="UCP015244"/>
    <property type="match status" value="1"/>
</dbReference>
<evidence type="ECO:0000259" key="1">
    <source>
        <dbReference type="Pfam" id="PF09940"/>
    </source>
</evidence>
<dbReference type="InterPro" id="IPR032589">
    <property type="entry name" value="DUF4910"/>
</dbReference>
<dbReference type="Proteomes" id="UP000316598">
    <property type="component" value="Unassembled WGS sequence"/>
</dbReference>
<dbReference type="Pfam" id="PF09940">
    <property type="entry name" value="DUF2172"/>
    <property type="match status" value="1"/>
</dbReference>
<dbReference type="EMBL" id="SJPI01000001">
    <property type="protein sequence ID" value="TWT53722.1"/>
    <property type="molecule type" value="Genomic_DNA"/>
</dbReference>
<feature type="domain" description="DUF2172" evidence="1">
    <location>
        <begin position="64"/>
        <end position="155"/>
    </location>
</feature>
<dbReference type="Gene3D" id="3.40.630.10">
    <property type="entry name" value="Zn peptidases"/>
    <property type="match status" value="1"/>
</dbReference>
<dbReference type="RefSeq" id="WP_146513888.1">
    <property type="nucleotide sequence ID" value="NZ_SJPI01000001.1"/>
</dbReference>
<evidence type="ECO:0000313" key="5">
    <source>
        <dbReference type="Proteomes" id="UP000316598"/>
    </source>
</evidence>
<evidence type="ECO:0008006" key="6">
    <source>
        <dbReference type="Google" id="ProtNLM"/>
    </source>
</evidence>
<dbReference type="AlphaFoldDB" id="A0A5C5WV66"/>
<dbReference type="Gene3D" id="1.10.10.10">
    <property type="entry name" value="Winged helix-like DNA-binding domain superfamily/Winged helix DNA-binding domain"/>
    <property type="match status" value="1"/>
</dbReference>
<dbReference type="InterPro" id="IPR012353">
    <property type="entry name" value="UCP015244"/>
</dbReference>
<dbReference type="Pfam" id="PF16221">
    <property type="entry name" value="HTH_47"/>
    <property type="match status" value="1"/>
</dbReference>
<proteinExistence type="predicted"/>
<dbReference type="Gene3D" id="3.50.30.90">
    <property type="match status" value="1"/>
</dbReference>
<dbReference type="InterPro" id="IPR036388">
    <property type="entry name" value="WH-like_DNA-bd_sf"/>
</dbReference>
<feature type="domain" description="DUF4910" evidence="3">
    <location>
        <begin position="13"/>
        <end position="353"/>
    </location>
</feature>
<keyword evidence="5" id="KW-1185">Reference proteome</keyword>
<reference evidence="4 5" key="1">
    <citation type="submission" date="2019-02" db="EMBL/GenBank/DDBJ databases">
        <title>Deep-cultivation of Planctomycetes and their phenomic and genomic characterization uncovers novel biology.</title>
        <authorList>
            <person name="Wiegand S."/>
            <person name="Jogler M."/>
            <person name="Boedeker C."/>
            <person name="Pinto D."/>
            <person name="Vollmers J."/>
            <person name="Rivas-Marin E."/>
            <person name="Kohn T."/>
            <person name="Peeters S.H."/>
            <person name="Heuer A."/>
            <person name="Rast P."/>
            <person name="Oberbeckmann S."/>
            <person name="Bunk B."/>
            <person name="Jeske O."/>
            <person name="Meyerdierks A."/>
            <person name="Storesund J.E."/>
            <person name="Kallscheuer N."/>
            <person name="Luecker S."/>
            <person name="Lage O.M."/>
            <person name="Pohl T."/>
            <person name="Merkel B.J."/>
            <person name="Hornburger P."/>
            <person name="Mueller R.-W."/>
            <person name="Bruemmer F."/>
            <person name="Labrenz M."/>
            <person name="Spormann A.M."/>
            <person name="Op Den Camp H."/>
            <person name="Overmann J."/>
            <person name="Amann R."/>
            <person name="Jetten M.S.M."/>
            <person name="Mascher T."/>
            <person name="Medema M.H."/>
            <person name="Devos D.P."/>
            <person name="Kaster A.-K."/>
            <person name="Ovreas L."/>
            <person name="Rohde M."/>
            <person name="Galperin M.Y."/>
            <person name="Jogler C."/>
        </authorList>
    </citation>
    <scope>NUCLEOTIDE SEQUENCE [LARGE SCALE GENOMIC DNA]</scope>
    <source>
        <strain evidence="4 5">Pla22</strain>
    </source>
</reference>
<dbReference type="Pfam" id="PF16254">
    <property type="entry name" value="DUF4910"/>
    <property type="match status" value="1"/>
</dbReference>
<organism evidence="4 5">
    <name type="scientific">Rubripirellula amarantea</name>
    <dbReference type="NCBI Taxonomy" id="2527999"/>
    <lineage>
        <taxon>Bacteria</taxon>
        <taxon>Pseudomonadati</taxon>
        <taxon>Planctomycetota</taxon>
        <taxon>Planctomycetia</taxon>
        <taxon>Pirellulales</taxon>
        <taxon>Pirellulaceae</taxon>
        <taxon>Rubripirellula</taxon>
    </lineage>
</organism>
<comment type="caution">
    <text evidence="4">The sequence shown here is derived from an EMBL/GenBank/DDBJ whole genome shotgun (WGS) entry which is preliminary data.</text>
</comment>
<protein>
    <recommendedName>
        <fullName evidence="6">Polysaccharide biosynthesis protein with aminopeptidase-like domain protein</fullName>
    </recommendedName>
</protein>
<evidence type="ECO:0000259" key="3">
    <source>
        <dbReference type="Pfam" id="PF16254"/>
    </source>
</evidence>
<dbReference type="InterPro" id="IPR032610">
    <property type="entry name" value="DUF2172"/>
</dbReference>
<name>A0A5C5WV66_9BACT</name>
<dbReference type="OrthoDB" id="9765654at2"/>
<dbReference type="CDD" id="cd05644">
    <property type="entry name" value="M28_like"/>
    <property type="match status" value="1"/>
</dbReference>
<evidence type="ECO:0000259" key="2">
    <source>
        <dbReference type="Pfam" id="PF16221"/>
    </source>
</evidence>
<sequence>MNDTFPCVGDDMYSLAERLFPINRSLTGDGVRQSLGILSELVTGLQVHEVPTGTSCFDWSVPKEWKIREGWIEDPNGDRIADFANCNLHVVGYSTPVDTVMGLDELQQHLYSLPEQPDAIPYVTSYYKERWGFCLTENQRRSLQPGNYRVRIDSELFDGSLTYGELKLAGDSEKEIFLSTYVCHPSMANNELSGPCVTIHLAKWLQAMTQRRYSYRIVFIPETIGSIVYLSRHHEAMRKNVVAGFNVSCVGDDRVYSYLPSRDGNTLSDRVAKHVLHHTDPDYCRYTFLDRGSDERQYCSPGIDLPVATVMRSKYGMYPEYHTSHDNLDVISPSGLQGAFNAIAECIRCIEQDCYPKSVMPCEPQLGRRGLYPDLSVKGGADSVREMMNMIAYCDGKKSLLEIAEIIDAPMSRLTTYVKKLVNASVIETQSEKF</sequence>
<evidence type="ECO:0000313" key="4">
    <source>
        <dbReference type="EMBL" id="TWT53722.1"/>
    </source>
</evidence>
<dbReference type="InterPro" id="IPR032622">
    <property type="entry name" value="UCP01524_HTH"/>
</dbReference>
<feature type="domain" description="UCP01524 winged helix-turn-helix" evidence="2">
    <location>
        <begin position="360"/>
        <end position="428"/>
    </location>
</feature>
<accession>A0A5C5WV66</accession>
<gene>
    <name evidence="4" type="ORF">Pla22_13540</name>
</gene>
<dbReference type="SUPFAM" id="SSF53187">
    <property type="entry name" value="Zn-dependent exopeptidases"/>
    <property type="match status" value="1"/>
</dbReference>